<dbReference type="Proteomes" id="UP000257109">
    <property type="component" value="Unassembled WGS sequence"/>
</dbReference>
<reference evidence="2" key="1">
    <citation type="submission" date="2018-05" db="EMBL/GenBank/DDBJ databases">
        <title>Draft genome of Mucuna pruriens seed.</title>
        <authorList>
            <person name="Nnadi N.E."/>
            <person name="Vos R."/>
            <person name="Hasami M.H."/>
            <person name="Devisetty U.K."/>
            <person name="Aguiy J.C."/>
        </authorList>
    </citation>
    <scope>NUCLEOTIDE SEQUENCE [LARGE SCALE GENOMIC DNA]</scope>
    <source>
        <strain evidence="2">JCA_2017</strain>
    </source>
</reference>
<gene>
    <name evidence="2" type="ORF">CR513_21193</name>
</gene>
<sequence>MPRVSSPWPYRSLLHQGTTTRHDTMAFLIIGHGHPRTFPKVKGQEYLQITHKVTSVEHPPGKRPSRSRQQSHSKRALATTRQSKRTMG</sequence>
<evidence type="ECO:0000313" key="3">
    <source>
        <dbReference type="Proteomes" id="UP000257109"/>
    </source>
</evidence>
<keyword evidence="3" id="KW-1185">Reference proteome</keyword>
<dbReference type="EMBL" id="QJKJ01003951">
    <property type="protein sequence ID" value="RDX96182.1"/>
    <property type="molecule type" value="Genomic_DNA"/>
</dbReference>
<feature type="non-terminal residue" evidence="2">
    <location>
        <position position="1"/>
    </location>
</feature>
<evidence type="ECO:0000313" key="2">
    <source>
        <dbReference type="EMBL" id="RDX96182.1"/>
    </source>
</evidence>
<feature type="compositionally biased region" description="Basic residues" evidence="1">
    <location>
        <begin position="61"/>
        <end position="75"/>
    </location>
</feature>
<accession>A0A371H055</accession>
<proteinExistence type="predicted"/>
<dbReference type="AlphaFoldDB" id="A0A371H055"/>
<organism evidence="2 3">
    <name type="scientific">Mucuna pruriens</name>
    <name type="common">Velvet bean</name>
    <name type="synonym">Dolichos pruriens</name>
    <dbReference type="NCBI Taxonomy" id="157652"/>
    <lineage>
        <taxon>Eukaryota</taxon>
        <taxon>Viridiplantae</taxon>
        <taxon>Streptophyta</taxon>
        <taxon>Embryophyta</taxon>
        <taxon>Tracheophyta</taxon>
        <taxon>Spermatophyta</taxon>
        <taxon>Magnoliopsida</taxon>
        <taxon>eudicotyledons</taxon>
        <taxon>Gunneridae</taxon>
        <taxon>Pentapetalae</taxon>
        <taxon>rosids</taxon>
        <taxon>fabids</taxon>
        <taxon>Fabales</taxon>
        <taxon>Fabaceae</taxon>
        <taxon>Papilionoideae</taxon>
        <taxon>50 kb inversion clade</taxon>
        <taxon>NPAAA clade</taxon>
        <taxon>indigoferoid/millettioid clade</taxon>
        <taxon>Phaseoleae</taxon>
        <taxon>Mucuna</taxon>
    </lineage>
</organism>
<protein>
    <submittedName>
        <fullName evidence="2">Uncharacterized protein</fullName>
    </submittedName>
</protein>
<feature type="region of interest" description="Disordered" evidence="1">
    <location>
        <begin position="52"/>
        <end position="88"/>
    </location>
</feature>
<name>A0A371H055_MUCPR</name>
<evidence type="ECO:0000256" key="1">
    <source>
        <dbReference type="SAM" id="MobiDB-lite"/>
    </source>
</evidence>
<comment type="caution">
    <text evidence="2">The sequence shown here is derived from an EMBL/GenBank/DDBJ whole genome shotgun (WGS) entry which is preliminary data.</text>
</comment>